<evidence type="ECO:0000256" key="1">
    <source>
        <dbReference type="SAM" id="Phobius"/>
    </source>
</evidence>
<dbReference type="Proteomes" id="UP000030224">
    <property type="component" value="Segment"/>
</dbReference>
<keyword evidence="1" id="KW-0812">Transmembrane</keyword>
<name>A0A0A1IUA0_9CAUD</name>
<accession>A0A0A1IUA0</accession>
<feature type="transmembrane region" description="Helical" evidence="1">
    <location>
        <begin position="45"/>
        <end position="64"/>
    </location>
</feature>
<evidence type="ECO:0000313" key="2">
    <source>
        <dbReference type="EMBL" id="CEF89323.1"/>
    </source>
</evidence>
<keyword evidence="1" id="KW-1133">Transmembrane helix</keyword>
<gene>
    <name evidence="2" type="primary">ORF08</name>
</gene>
<evidence type="ECO:0000313" key="3">
    <source>
        <dbReference type="Proteomes" id="UP000030224"/>
    </source>
</evidence>
<proteinExistence type="predicted"/>
<keyword evidence="1" id="KW-0472">Membrane</keyword>
<organism evidence="2 3">
    <name type="scientific">Pseudomonas phage vB_PaeM_C2-10_Ab08</name>
    <dbReference type="NCBI Taxonomy" id="1548903"/>
    <lineage>
        <taxon>Viruses</taxon>
        <taxon>Duplodnaviria</taxon>
        <taxon>Heunggongvirae</taxon>
        <taxon>Uroviricota</taxon>
        <taxon>Caudoviricetes</taxon>
        <taxon>Vandenendeviridae</taxon>
        <taxon>Skurskavirinae</taxon>
        <taxon>Pakpunavirus</taxon>
        <taxon>Pakpunavirus CAb1</taxon>
    </lineage>
</organism>
<feature type="transmembrane region" description="Helical" evidence="1">
    <location>
        <begin position="6"/>
        <end position="25"/>
    </location>
</feature>
<sequence length="103" mass="12187">MEIIPALFILSLAWGIAFMWTYMGIKEYFENNFLTRETKDHRDGIEAFAIVLGLLWPITFTVYASFILIYASYSVLRVVLLPKWVLSIWRSRKLLKRIAPWNK</sequence>
<protein>
    <submittedName>
        <fullName evidence="2">Uncharacterized protein</fullName>
    </submittedName>
</protein>
<reference evidence="2 3" key="1">
    <citation type="journal article" date="2015" name="PLoS ONE">
        <title>Investigation of a Large Collection of Pseudomonas aeruginosa Bacteriophages Collected from a Single Environmental Source in Abidjan, Cote d'Ivoire.</title>
        <authorList>
            <person name="Essoh C."/>
            <person name="Latino L."/>
            <person name="Midoux C."/>
            <person name="Blouin Y."/>
            <person name="Loukou G."/>
            <person name="Nguetta S.P."/>
            <person name="Lathro S."/>
            <person name="Cablanmian A."/>
            <person name="Kouassi A.K."/>
            <person name="Vergnaud G."/>
            <person name="Pourcel C."/>
        </authorList>
    </citation>
    <scope>NUCLEOTIDE SEQUENCE [LARGE SCALE GENOMIC DNA]</scope>
    <source>
        <strain evidence="2">Ab08</strain>
    </source>
</reference>
<dbReference type="EMBL" id="LN610575">
    <property type="protein sequence ID" value="CEF89323.1"/>
    <property type="molecule type" value="Genomic_DNA"/>
</dbReference>